<accession>A0A375G2U6</accession>
<dbReference type="AlphaFoldDB" id="A0A375G2U6"/>
<name>A0A375G2U6_9BURK</name>
<reference evidence="1" key="1">
    <citation type="submission" date="2018-01" db="EMBL/GenBank/DDBJ databases">
        <authorList>
            <person name="Clerissi C."/>
        </authorList>
    </citation>
    <scope>NUCLEOTIDE SEQUENCE</scope>
    <source>
        <strain evidence="1">Cupriavidus oxalaticus LMG 2235</strain>
    </source>
</reference>
<comment type="caution">
    <text evidence="1">The sequence shown here is derived from an EMBL/GenBank/DDBJ whole genome shotgun (WGS) entry which is preliminary data.</text>
</comment>
<evidence type="ECO:0000313" key="1">
    <source>
        <dbReference type="EMBL" id="SPC12388.1"/>
    </source>
</evidence>
<protein>
    <submittedName>
        <fullName evidence="1">Uncharacterized protein</fullName>
    </submittedName>
</protein>
<sequence length="27" mass="3036">MLGAHNSHFNAVEISTLKHFATHFGLR</sequence>
<gene>
    <name evidence="1" type="ORF">CO2235_150043</name>
</gene>
<dbReference type="EMBL" id="OGUS01000115">
    <property type="protein sequence ID" value="SPC12388.1"/>
    <property type="molecule type" value="Genomic_DNA"/>
</dbReference>
<organism evidence="1">
    <name type="scientific">Cupriavidus oxalaticus</name>
    <dbReference type="NCBI Taxonomy" id="96344"/>
    <lineage>
        <taxon>Bacteria</taxon>
        <taxon>Pseudomonadati</taxon>
        <taxon>Pseudomonadota</taxon>
        <taxon>Betaproteobacteria</taxon>
        <taxon>Burkholderiales</taxon>
        <taxon>Burkholderiaceae</taxon>
        <taxon>Cupriavidus</taxon>
    </lineage>
</organism>
<dbReference type="Proteomes" id="UP000256862">
    <property type="component" value="Chromosome CO2235"/>
</dbReference>
<proteinExistence type="predicted"/>